<evidence type="ECO:0000313" key="5">
    <source>
        <dbReference type="Proteomes" id="UP000033874"/>
    </source>
</evidence>
<comment type="caution">
    <text evidence="4">The sequence shown here is derived from an EMBL/GenBank/DDBJ whole genome shotgun (WGS) entry which is preliminary data.</text>
</comment>
<evidence type="ECO:0000256" key="2">
    <source>
        <dbReference type="PROSITE-ProRule" id="PRU00110"/>
    </source>
</evidence>
<dbReference type="Gene3D" id="1.20.120.160">
    <property type="entry name" value="HPT domain"/>
    <property type="match status" value="1"/>
</dbReference>
<dbReference type="EMBL" id="LBIC01000005">
    <property type="protein sequence ID" value="KKW91757.1"/>
    <property type="molecule type" value="Genomic_DNA"/>
</dbReference>
<accession>A0A0M3ANN6</accession>
<protein>
    <recommendedName>
        <fullName evidence="3">HPt domain-containing protein</fullName>
    </recommendedName>
</protein>
<dbReference type="Proteomes" id="UP000033874">
    <property type="component" value="Unassembled WGS sequence"/>
</dbReference>
<proteinExistence type="predicted"/>
<evidence type="ECO:0000313" key="4">
    <source>
        <dbReference type="EMBL" id="KKW91757.1"/>
    </source>
</evidence>
<dbReference type="AlphaFoldDB" id="A0A0M3ANN6"/>
<feature type="modified residue" description="Phosphohistidine" evidence="2">
    <location>
        <position position="56"/>
    </location>
</feature>
<dbReference type="GO" id="GO:0004672">
    <property type="term" value="F:protein kinase activity"/>
    <property type="evidence" value="ECO:0007669"/>
    <property type="project" value="UniProtKB-ARBA"/>
</dbReference>
<feature type="domain" description="HPt" evidence="3">
    <location>
        <begin position="17"/>
        <end position="110"/>
    </location>
</feature>
<dbReference type="RefSeq" id="WP_046763766.1">
    <property type="nucleotide sequence ID" value="NZ_LBIC01000005.1"/>
</dbReference>
<reference evidence="4 5" key="1">
    <citation type="submission" date="2015-04" db="EMBL/GenBank/DDBJ databases">
        <title>Genome sequence of aromatic hydrocarbons-degrading Sphingobium chungbukense DJ77.</title>
        <authorList>
            <person name="Kim Y.-C."/>
            <person name="Chae J.-C."/>
        </authorList>
    </citation>
    <scope>NUCLEOTIDE SEQUENCE [LARGE SCALE GENOMIC DNA]</scope>
    <source>
        <strain evidence="4 5">DJ77</strain>
    </source>
</reference>
<dbReference type="SUPFAM" id="SSF47226">
    <property type="entry name" value="Histidine-containing phosphotransfer domain, HPT domain"/>
    <property type="match status" value="1"/>
</dbReference>
<dbReference type="PATRIC" id="fig|56193.3.peg.2399"/>
<dbReference type="PROSITE" id="PS50894">
    <property type="entry name" value="HPT"/>
    <property type="match status" value="1"/>
</dbReference>
<keyword evidence="5" id="KW-1185">Reference proteome</keyword>
<evidence type="ECO:0000259" key="3">
    <source>
        <dbReference type="PROSITE" id="PS50894"/>
    </source>
</evidence>
<dbReference type="SMART" id="SM00073">
    <property type="entry name" value="HPT"/>
    <property type="match status" value="1"/>
</dbReference>
<name>A0A0M3ANN6_9SPHN</name>
<sequence length="125" mass="13612">MSTLMDWARALQNADGSEELLLELAEVFIAECPEMMRQLRAAIDGRDMRELQRTAHSLKGSARIFAAPAATDAAFRLEAMGADGDLRHADDAWAILRFEIDGLVRALTAKVQGQGSNEASNAHNS</sequence>
<evidence type="ECO:0000256" key="1">
    <source>
        <dbReference type="ARBA" id="ARBA00023012"/>
    </source>
</evidence>
<keyword evidence="1" id="KW-0902">Two-component regulatory system</keyword>
<dbReference type="InterPro" id="IPR008207">
    <property type="entry name" value="Sig_transdc_His_kin_Hpt_dom"/>
</dbReference>
<dbReference type="GO" id="GO:0000160">
    <property type="term" value="P:phosphorelay signal transduction system"/>
    <property type="evidence" value="ECO:0007669"/>
    <property type="project" value="UniProtKB-KW"/>
</dbReference>
<organism evidence="4 5">
    <name type="scientific">Sphingobium chungbukense</name>
    <dbReference type="NCBI Taxonomy" id="56193"/>
    <lineage>
        <taxon>Bacteria</taxon>
        <taxon>Pseudomonadati</taxon>
        <taxon>Pseudomonadota</taxon>
        <taxon>Alphaproteobacteria</taxon>
        <taxon>Sphingomonadales</taxon>
        <taxon>Sphingomonadaceae</taxon>
        <taxon>Sphingobium</taxon>
    </lineage>
</organism>
<gene>
    <name evidence="4" type="ORF">YP76_11550</name>
</gene>
<dbReference type="STRING" id="56193.YP76_11550"/>
<dbReference type="Pfam" id="PF01627">
    <property type="entry name" value="Hpt"/>
    <property type="match status" value="1"/>
</dbReference>
<dbReference type="InterPro" id="IPR036641">
    <property type="entry name" value="HPT_dom_sf"/>
</dbReference>
<keyword evidence="2" id="KW-0597">Phosphoprotein</keyword>